<sequence length="466" mass="52304">MKSDKEVNEQVDEESQTQKGGAKKGTSNVKSYTSWCTGLELHKIFAALPEEEKGVFRATCFAPLLLIEPIATMSMLVVEIFDRHLGDMKFQFGETIIQMKPIHVCLILGRRVSPIANEFLFVDLEHMTNFRMSLKFPKIEESIHLFPKLQGLRMTAFKRHQIVTFKKFFANPKLLGMAMKPSEIGMQQGLVQEAMKNQIEAPAIGAAPTISAPIVVAPAIGVPVIDSSSSASEIGAVVVRVCSQLEEHGKMLHNHGKMLEQMSMSTVEDSTLPLGDTPLLGLYQLRKLQNANEKEIEEKKKGKGEWQKKTNASKKNKKAEEADVPLMKKVKGTKKEAFTDEQFDRVPLIQLKTLIPKIPKKGLANRVPKKRQVVKDLMVDDDVEVGRKVNFKAISSKYGGDLLEWKKGDEKDEDDTKDVEEKVKSEEEQPQVAEEEDSEPPTVVVYYNGKKDVLHANEVFAEEEET</sequence>
<evidence type="ECO:0000256" key="1">
    <source>
        <dbReference type="SAM" id="MobiDB-lite"/>
    </source>
</evidence>
<comment type="caution">
    <text evidence="2">The sequence shown here is derived from an EMBL/GenBank/DDBJ whole genome shotgun (WGS) entry which is preliminary data.</text>
</comment>
<name>A0A7J7MCY5_9MAGN</name>
<feature type="region of interest" description="Disordered" evidence="1">
    <location>
        <begin position="294"/>
        <end position="320"/>
    </location>
</feature>
<feature type="region of interest" description="Disordered" evidence="1">
    <location>
        <begin position="406"/>
        <end position="443"/>
    </location>
</feature>
<evidence type="ECO:0000313" key="2">
    <source>
        <dbReference type="EMBL" id="KAF6152741.1"/>
    </source>
</evidence>
<dbReference type="Proteomes" id="UP000541444">
    <property type="component" value="Unassembled WGS sequence"/>
</dbReference>
<evidence type="ECO:0000313" key="3">
    <source>
        <dbReference type="Proteomes" id="UP000541444"/>
    </source>
</evidence>
<reference evidence="2 3" key="1">
    <citation type="journal article" date="2020" name="IScience">
        <title>Genome Sequencing of the Endangered Kingdonia uniflora (Circaeasteraceae, Ranunculales) Reveals Potential Mechanisms of Evolutionary Specialization.</title>
        <authorList>
            <person name="Sun Y."/>
            <person name="Deng T."/>
            <person name="Zhang A."/>
            <person name="Moore M.J."/>
            <person name="Landis J.B."/>
            <person name="Lin N."/>
            <person name="Zhang H."/>
            <person name="Zhang X."/>
            <person name="Huang J."/>
            <person name="Zhang X."/>
            <person name="Sun H."/>
            <person name="Wang H."/>
        </authorList>
    </citation>
    <scope>NUCLEOTIDE SEQUENCE [LARGE SCALE GENOMIC DNA]</scope>
    <source>
        <strain evidence="2">TB1705</strain>
        <tissue evidence="2">Leaf</tissue>
    </source>
</reference>
<dbReference type="EMBL" id="JACGCM010001615">
    <property type="protein sequence ID" value="KAF6152741.1"/>
    <property type="molecule type" value="Genomic_DNA"/>
</dbReference>
<organism evidence="2 3">
    <name type="scientific">Kingdonia uniflora</name>
    <dbReference type="NCBI Taxonomy" id="39325"/>
    <lineage>
        <taxon>Eukaryota</taxon>
        <taxon>Viridiplantae</taxon>
        <taxon>Streptophyta</taxon>
        <taxon>Embryophyta</taxon>
        <taxon>Tracheophyta</taxon>
        <taxon>Spermatophyta</taxon>
        <taxon>Magnoliopsida</taxon>
        <taxon>Ranunculales</taxon>
        <taxon>Circaeasteraceae</taxon>
        <taxon>Kingdonia</taxon>
    </lineage>
</organism>
<protein>
    <submittedName>
        <fullName evidence="2">Uncharacterized protein</fullName>
    </submittedName>
</protein>
<proteinExistence type="predicted"/>
<feature type="region of interest" description="Disordered" evidence="1">
    <location>
        <begin position="1"/>
        <end position="29"/>
    </location>
</feature>
<keyword evidence="3" id="KW-1185">Reference proteome</keyword>
<feature type="compositionally biased region" description="Basic and acidic residues" evidence="1">
    <location>
        <begin position="294"/>
        <end position="308"/>
    </location>
</feature>
<dbReference type="AlphaFoldDB" id="A0A7J7MCY5"/>
<gene>
    <name evidence="2" type="ORF">GIB67_021401</name>
</gene>
<accession>A0A7J7MCY5</accession>